<accession>A0ABQ1H5X4</accession>
<reference evidence="4" key="1">
    <citation type="journal article" date="2019" name="Int. J. Syst. Evol. Microbiol.">
        <title>The Global Catalogue of Microorganisms (GCM) 10K type strain sequencing project: providing services to taxonomists for standard genome sequencing and annotation.</title>
        <authorList>
            <consortium name="The Broad Institute Genomics Platform"/>
            <consortium name="The Broad Institute Genome Sequencing Center for Infectious Disease"/>
            <person name="Wu L."/>
            <person name="Ma J."/>
        </authorList>
    </citation>
    <scope>NUCLEOTIDE SEQUENCE [LARGE SCALE GENOMIC DNA]</scope>
    <source>
        <strain evidence="4">CGMCC 1.10106</strain>
    </source>
</reference>
<keyword evidence="3" id="KW-0378">Hydrolase</keyword>
<proteinExistence type="inferred from homology"/>
<dbReference type="EMBL" id="BMDW01000027">
    <property type="protein sequence ID" value="GGA60002.1"/>
    <property type="molecule type" value="Genomic_DNA"/>
</dbReference>
<dbReference type="CDD" id="cd10448">
    <property type="entry name" value="GIY-YIG_unchar_3"/>
    <property type="match status" value="1"/>
</dbReference>
<keyword evidence="4" id="KW-1185">Reference proteome</keyword>
<dbReference type="Pfam" id="PF01541">
    <property type="entry name" value="GIY-YIG"/>
    <property type="match status" value="1"/>
</dbReference>
<comment type="similarity">
    <text evidence="1">Belongs to the UPF0213 family.</text>
</comment>
<gene>
    <name evidence="3" type="ORF">GCM10011395_32950</name>
</gene>
<evidence type="ECO:0000313" key="4">
    <source>
        <dbReference type="Proteomes" id="UP000618591"/>
    </source>
</evidence>
<comment type="caution">
    <text evidence="3">The sequence shown here is derived from an EMBL/GenBank/DDBJ whole genome shotgun (WGS) entry which is preliminary data.</text>
</comment>
<organism evidence="3 4">
    <name type="scientific">Sphingomonas psychrolutea</name>
    <dbReference type="NCBI Taxonomy" id="1259676"/>
    <lineage>
        <taxon>Bacteria</taxon>
        <taxon>Pseudomonadati</taxon>
        <taxon>Pseudomonadota</taxon>
        <taxon>Alphaproteobacteria</taxon>
        <taxon>Sphingomonadales</taxon>
        <taxon>Sphingomonadaceae</taxon>
        <taxon>Sphingomonas</taxon>
    </lineage>
</organism>
<name>A0ABQ1H5X4_9SPHN</name>
<evidence type="ECO:0000313" key="3">
    <source>
        <dbReference type="EMBL" id="GGA60002.1"/>
    </source>
</evidence>
<dbReference type="PANTHER" id="PTHR34477:SF5">
    <property type="entry name" value="BSL5627 PROTEIN"/>
    <property type="match status" value="1"/>
</dbReference>
<sequence>MYILASGFNGTLYVGVTSNLIGRILQHRDGVFDSFTKRHGIIRLVWFEMADTMEAAITTEKRLKKWQRDWKKNLIERNNPYWEDLAVALGLPPLS</sequence>
<keyword evidence="3" id="KW-0255">Endonuclease</keyword>
<dbReference type="SUPFAM" id="SSF82771">
    <property type="entry name" value="GIY-YIG endonuclease"/>
    <property type="match status" value="1"/>
</dbReference>
<feature type="domain" description="GIY-YIG" evidence="2">
    <location>
        <begin position="1"/>
        <end position="74"/>
    </location>
</feature>
<dbReference type="InterPro" id="IPR000305">
    <property type="entry name" value="GIY-YIG_endonuc"/>
</dbReference>
<dbReference type="Proteomes" id="UP000618591">
    <property type="component" value="Unassembled WGS sequence"/>
</dbReference>
<dbReference type="InterPro" id="IPR050190">
    <property type="entry name" value="UPF0213_domain"/>
</dbReference>
<protein>
    <submittedName>
        <fullName evidence="3">Endonuclease</fullName>
    </submittedName>
</protein>
<dbReference type="PANTHER" id="PTHR34477">
    <property type="entry name" value="UPF0213 PROTEIN YHBQ"/>
    <property type="match status" value="1"/>
</dbReference>
<evidence type="ECO:0000256" key="1">
    <source>
        <dbReference type="ARBA" id="ARBA00007435"/>
    </source>
</evidence>
<dbReference type="Gene3D" id="3.40.1440.10">
    <property type="entry name" value="GIY-YIG endonuclease"/>
    <property type="match status" value="1"/>
</dbReference>
<dbReference type="InterPro" id="IPR035901">
    <property type="entry name" value="GIY-YIG_endonuc_sf"/>
</dbReference>
<evidence type="ECO:0000259" key="2">
    <source>
        <dbReference type="PROSITE" id="PS50164"/>
    </source>
</evidence>
<keyword evidence="3" id="KW-0540">Nuclease</keyword>
<dbReference type="PROSITE" id="PS50164">
    <property type="entry name" value="GIY_YIG"/>
    <property type="match status" value="1"/>
</dbReference>
<dbReference type="GO" id="GO:0004519">
    <property type="term" value="F:endonuclease activity"/>
    <property type="evidence" value="ECO:0007669"/>
    <property type="project" value="UniProtKB-KW"/>
</dbReference>